<dbReference type="Gene3D" id="1.20.1070.10">
    <property type="entry name" value="Rhodopsin 7-helix transmembrane proteins"/>
    <property type="match status" value="1"/>
</dbReference>
<evidence type="ECO:0000256" key="10">
    <source>
        <dbReference type="ARBA" id="ARBA00023170"/>
    </source>
</evidence>
<gene>
    <name evidence="12" type="ORF">4_77</name>
</gene>
<organism evidence="12">
    <name type="scientific">Mimiviridae sp. ChoanoV1</name>
    <dbReference type="NCBI Taxonomy" id="2596887"/>
    <lineage>
        <taxon>Viruses</taxon>
        <taxon>Varidnaviria</taxon>
        <taxon>Bamfordvirae</taxon>
        <taxon>Nucleocytoviricota</taxon>
        <taxon>Megaviricetes</taxon>
        <taxon>Imitervirales</taxon>
        <taxon>Schizomimiviridae</taxon>
    </lineage>
</organism>
<dbReference type="GO" id="GO:0016020">
    <property type="term" value="C:membrane"/>
    <property type="evidence" value="ECO:0007669"/>
    <property type="project" value="UniProtKB-SubCell"/>
</dbReference>
<evidence type="ECO:0000256" key="7">
    <source>
        <dbReference type="ARBA" id="ARBA00022989"/>
    </source>
</evidence>
<evidence type="ECO:0000256" key="5">
    <source>
        <dbReference type="ARBA" id="ARBA00022692"/>
    </source>
</evidence>
<feature type="transmembrane region" description="Helical" evidence="11">
    <location>
        <begin position="230"/>
        <end position="249"/>
    </location>
</feature>
<protein>
    <submittedName>
        <fullName evidence="12">Bacteriorhodopsin-like protein</fullName>
    </submittedName>
</protein>
<evidence type="ECO:0000256" key="4">
    <source>
        <dbReference type="ARBA" id="ARBA00022606"/>
    </source>
</evidence>
<evidence type="ECO:0000256" key="2">
    <source>
        <dbReference type="ARBA" id="ARBA00008130"/>
    </source>
</evidence>
<dbReference type="InterPro" id="IPR018229">
    <property type="entry name" value="Rhodopsin_retinal_BS"/>
</dbReference>
<keyword evidence="3" id="KW-0600">Photoreceptor protein</keyword>
<feature type="transmembrane region" description="Helical" evidence="11">
    <location>
        <begin position="72"/>
        <end position="91"/>
    </location>
</feature>
<evidence type="ECO:0000256" key="1">
    <source>
        <dbReference type="ARBA" id="ARBA00004141"/>
    </source>
</evidence>
<feature type="transmembrane region" description="Helical" evidence="11">
    <location>
        <begin position="42"/>
        <end position="60"/>
    </location>
</feature>
<dbReference type="CDD" id="cd21087">
    <property type="entry name" value="7tm_viral_rhod_II_OLPVRII-like"/>
    <property type="match status" value="1"/>
</dbReference>
<comment type="subcellular location">
    <subcellularLocation>
        <location evidence="1">Membrane</location>
        <topology evidence="1">Multi-pass membrane protein</topology>
    </subcellularLocation>
</comment>
<feature type="transmembrane region" description="Helical" evidence="11">
    <location>
        <begin position="111"/>
        <end position="131"/>
    </location>
</feature>
<keyword evidence="5 11" id="KW-0812">Transmembrane</keyword>
<reference evidence="12" key="1">
    <citation type="submission" date="2018-11" db="EMBL/GenBank/DDBJ databases">
        <title>A distinct lineage of giant viruses engineers rhodopsin photosystems in predatory marine eukaryotes.</title>
        <authorList>
            <person name="Needham D.M."/>
            <person name="Yoshizawa S."/>
            <person name="Hosaka T."/>
            <person name="Poirier C."/>
            <person name="Choi C.-J."/>
            <person name="Hehenberger E."/>
            <person name="Irwin N.A.T."/>
            <person name="Wilken S."/>
            <person name="Yung C.-M."/>
            <person name="Bachy C."/>
            <person name="Kurihara R."/>
            <person name="Nakajima Y."/>
            <person name="Kojima K."/>
            <person name="Kimura-Someya T."/>
            <person name="Leonard G."/>
            <person name="Malmstrom R.R."/>
            <person name="Mende D."/>
            <person name="Olson D.K."/>
            <person name="Sudo Y."/>
            <person name="Sudek S."/>
            <person name="Richards T.A."/>
            <person name="DeLong E.F."/>
            <person name="Keeling P.J."/>
            <person name="Santoro A.E."/>
            <person name="Shirouzu M."/>
            <person name="Iwasaki W."/>
            <person name="Worden A.Z."/>
        </authorList>
    </citation>
    <scope>NUCLEOTIDE SEQUENCE</scope>
</reference>
<keyword evidence="8" id="KW-0157">Chromophore</keyword>
<feature type="transmembrane region" description="Helical" evidence="11">
    <location>
        <begin position="170"/>
        <end position="189"/>
    </location>
</feature>
<keyword evidence="7 11" id="KW-1133">Transmembrane helix</keyword>
<proteinExistence type="inferred from homology"/>
<feature type="transmembrane region" description="Helical" evidence="11">
    <location>
        <begin position="138"/>
        <end position="158"/>
    </location>
</feature>
<comment type="similarity">
    <text evidence="2">Belongs to the archaeal/bacterial/fungal opsin family.</text>
</comment>
<keyword evidence="10" id="KW-0675">Receptor</keyword>
<evidence type="ECO:0000256" key="6">
    <source>
        <dbReference type="ARBA" id="ARBA00022925"/>
    </source>
</evidence>
<keyword evidence="4" id="KW-0716">Sensory transduction</keyword>
<dbReference type="Pfam" id="PF01036">
    <property type="entry name" value="Bac_rhodopsin"/>
    <property type="match status" value="1"/>
</dbReference>
<dbReference type="GO" id="GO:0009881">
    <property type="term" value="F:photoreceptor activity"/>
    <property type="evidence" value="ECO:0007669"/>
    <property type="project" value="UniProtKB-KW"/>
</dbReference>
<feature type="transmembrane region" description="Helical" evidence="11">
    <location>
        <begin position="198"/>
        <end position="215"/>
    </location>
</feature>
<name>A0A5B8IGF4_9VIRU</name>
<dbReference type="InterPro" id="IPR001425">
    <property type="entry name" value="Arc/bac/fun_rhodopsins"/>
</dbReference>
<sequence length="251" mass="29349">MDNLNKLIANRGNNRDVNNQVQEIEVDLNNNMESKKDKMVRYTFYITYAFLMTTATVTFIEAIRTKDAKIRHILNLETCISVVAAFFYGVFMKKIKQEEINYKDINVNRYVDWSITTPIMLLVLLLAFCYNTQKSLPISTFLIVLVLNYGMLACGYVGETGMMDKLKSNIIGFVFFIAMYLYIFVKFIMGRNIFDNNILYIAFVGLWALYGVAYWQEEKEKNVSYNVLDLFSKCFVGIFFWAYFTKVFVLK</sequence>
<evidence type="ECO:0000256" key="3">
    <source>
        <dbReference type="ARBA" id="ARBA00022543"/>
    </source>
</evidence>
<dbReference type="GO" id="GO:0007602">
    <property type="term" value="P:phototransduction"/>
    <property type="evidence" value="ECO:0007669"/>
    <property type="project" value="UniProtKB-KW"/>
</dbReference>
<dbReference type="PROSITE" id="PS00950">
    <property type="entry name" value="BACTERIAL_OPSIN_1"/>
    <property type="match status" value="1"/>
</dbReference>
<evidence type="ECO:0000313" key="12">
    <source>
        <dbReference type="EMBL" id="QDY52197.1"/>
    </source>
</evidence>
<evidence type="ECO:0000256" key="11">
    <source>
        <dbReference type="SAM" id="Phobius"/>
    </source>
</evidence>
<evidence type="ECO:0000256" key="9">
    <source>
        <dbReference type="ARBA" id="ARBA00023136"/>
    </source>
</evidence>
<dbReference type="SUPFAM" id="SSF81321">
    <property type="entry name" value="Family A G protein-coupled receptor-like"/>
    <property type="match status" value="1"/>
</dbReference>
<dbReference type="GO" id="GO:0005216">
    <property type="term" value="F:monoatomic ion channel activity"/>
    <property type="evidence" value="ECO:0007669"/>
    <property type="project" value="InterPro"/>
</dbReference>
<keyword evidence="6" id="KW-0681">Retinal protein</keyword>
<accession>A0A5B8IGF4</accession>
<keyword evidence="9 11" id="KW-0472">Membrane</keyword>
<dbReference type="SMART" id="SM01021">
    <property type="entry name" value="Bac_rhodopsin"/>
    <property type="match status" value="1"/>
</dbReference>
<evidence type="ECO:0000256" key="8">
    <source>
        <dbReference type="ARBA" id="ARBA00022991"/>
    </source>
</evidence>
<dbReference type="EMBL" id="MK250088">
    <property type="protein sequence ID" value="QDY52197.1"/>
    <property type="molecule type" value="Genomic_DNA"/>
</dbReference>